<dbReference type="Gene3D" id="2.40.30.10">
    <property type="entry name" value="Translation factors"/>
    <property type="match status" value="1"/>
</dbReference>
<dbReference type="PRINTS" id="PR00368">
    <property type="entry name" value="FADPNR"/>
</dbReference>
<dbReference type="SUPFAM" id="SSF51905">
    <property type="entry name" value="FAD/NAD(P)-binding domain"/>
    <property type="match status" value="1"/>
</dbReference>
<evidence type="ECO:0000259" key="5">
    <source>
        <dbReference type="Pfam" id="PF22780"/>
    </source>
</evidence>
<dbReference type="Gene3D" id="3.50.50.60">
    <property type="entry name" value="FAD/NAD(P)-binding domain"/>
    <property type="match status" value="1"/>
</dbReference>
<dbReference type="NCBIfam" id="TIGR00275">
    <property type="entry name" value="aminoacetone oxidase family FAD-binding enzyme"/>
    <property type="match status" value="1"/>
</dbReference>
<evidence type="ECO:0000313" key="7">
    <source>
        <dbReference type="Proteomes" id="UP001202887"/>
    </source>
</evidence>
<dbReference type="InterPro" id="IPR036188">
    <property type="entry name" value="FAD/NAD-bd_sf"/>
</dbReference>
<keyword evidence="2" id="KW-0285">Flavoprotein</keyword>
<accession>A0AAW5ETM0</accession>
<reference evidence="6" key="1">
    <citation type="journal article" date="2021" name="Polymers (Basel)">
        <title>Highly Stretchable Bacterial Cellulose Produced by Komagataeibacter hansenii SI1.</title>
        <authorList>
            <person name="Cielecka I."/>
            <person name="Ryngajllo M."/>
            <person name="Maniukiewicz W."/>
            <person name="Bielecki S."/>
        </authorList>
    </citation>
    <scope>NUCLEOTIDE SEQUENCE</scope>
    <source>
        <strain evidence="6">SI1</strain>
    </source>
</reference>
<dbReference type="Pfam" id="PF22780">
    <property type="entry name" value="HI0933_like_1st"/>
    <property type="match status" value="1"/>
</dbReference>
<evidence type="ECO:0000256" key="1">
    <source>
        <dbReference type="ARBA" id="ARBA00001974"/>
    </source>
</evidence>
<sequence>MAGPGVPGGGDDGGDGAEVIVIGGGPAGLAAAEVLSAARCRVRVLEQCPTVGRKFMMAGRGGLNLTHSEPMARFMARYGAARPHLAEALAAFGPDDMCDWARELGQPCYVGSSGRIFPVAMKASPLLRAWVARLEGAGVRIMTRHRWLGWDAAGQVRVAGPDGAEVALRADALVLATGGASWARLGANGAWSDIVASRGVAVAPFRPANCGFRIGWSDLMRARFEGAPLHGIAMRIGETHARGEAVVTRNGIEGGVVYALSAPIRDALARQQGQVRIHIDLRPDMDIAQVTQRLARVRGRESVSNLLRKGVRLSPVMLALLREGGGVNLPREPRALAMLLKDVPLVVEGTDAIDRAISVAGGVRWDDVDTRLMLRKLPGVFVAGEMVDWEAPTGGYLLQACIAMGRWAAAGAVQWLRDTPKGLYPSAP</sequence>
<feature type="domain" description="RsdA/BaiN/AoA(So)-like insert" evidence="5">
    <location>
        <begin position="206"/>
        <end position="358"/>
    </location>
</feature>
<keyword evidence="3" id="KW-0274">FAD</keyword>
<dbReference type="InterPro" id="IPR022460">
    <property type="entry name" value="Flavoprotein_PP4765"/>
</dbReference>
<dbReference type="AlphaFoldDB" id="A0AAW5ETM0"/>
<proteinExistence type="predicted"/>
<dbReference type="PANTHER" id="PTHR42887:SF1">
    <property type="entry name" value="BLR3961 PROTEIN"/>
    <property type="match status" value="1"/>
</dbReference>
<dbReference type="Pfam" id="PF03486">
    <property type="entry name" value="HI0933_like"/>
    <property type="match status" value="1"/>
</dbReference>
<dbReference type="NCBIfam" id="TIGR03862">
    <property type="entry name" value="flavo_PP4765"/>
    <property type="match status" value="1"/>
</dbReference>
<dbReference type="InterPro" id="IPR055178">
    <property type="entry name" value="RsdA/BaiN/AoA(So)-like_dom"/>
</dbReference>
<evidence type="ECO:0000259" key="4">
    <source>
        <dbReference type="Pfam" id="PF03486"/>
    </source>
</evidence>
<dbReference type="PANTHER" id="PTHR42887">
    <property type="entry name" value="OS12G0638800 PROTEIN"/>
    <property type="match status" value="1"/>
</dbReference>
<dbReference type="InterPro" id="IPR057661">
    <property type="entry name" value="RsdA/BaiN/AoA(So)_Rossmann"/>
</dbReference>
<dbReference type="SUPFAM" id="SSF160996">
    <property type="entry name" value="HI0933 insert domain-like"/>
    <property type="match status" value="1"/>
</dbReference>
<dbReference type="Gene3D" id="1.10.8.260">
    <property type="entry name" value="HI0933 insert domain-like"/>
    <property type="match status" value="1"/>
</dbReference>
<evidence type="ECO:0000256" key="2">
    <source>
        <dbReference type="ARBA" id="ARBA00022630"/>
    </source>
</evidence>
<feature type="domain" description="RsdA/BaiN/AoA(So)-like Rossmann fold-like" evidence="4">
    <location>
        <begin position="18"/>
        <end position="409"/>
    </location>
</feature>
<evidence type="ECO:0000313" key="6">
    <source>
        <dbReference type="EMBL" id="MCJ8355008.1"/>
    </source>
</evidence>
<dbReference type="Proteomes" id="UP001202887">
    <property type="component" value="Unassembled WGS sequence"/>
</dbReference>
<dbReference type="InterPro" id="IPR023166">
    <property type="entry name" value="BaiN-like_dom_sf"/>
</dbReference>
<dbReference type="InterPro" id="IPR004792">
    <property type="entry name" value="BaiN-like"/>
</dbReference>
<protein>
    <submittedName>
        <fullName evidence="6">TIGR03862 family flavoprotein</fullName>
    </submittedName>
</protein>
<comment type="cofactor">
    <cofactor evidence="1">
        <name>FAD</name>
        <dbReference type="ChEBI" id="CHEBI:57692"/>
    </cofactor>
</comment>
<reference evidence="6" key="2">
    <citation type="submission" date="2022-03" db="EMBL/GenBank/DDBJ databases">
        <authorList>
            <person name="Ryngajllo M."/>
            <person name="Jacek P."/>
            <person name="Kubiak K."/>
        </authorList>
    </citation>
    <scope>NUCLEOTIDE SEQUENCE</scope>
    <source>
        <strain evidence="6">SI1</strain>
    </source>
</reference>
<dbReference type="PRINTS" id="PR00411">
    <property type="entry name" value="PNDRDTASEI"/>
</dbReference>
<dbReference type="RefSeq" id="WP_247067610.1">
    <property type="nucleotide sequence ID" value="NZ_CP094848.1"/>
</dbReference>
<dbReference type="EMBL" id="JAIBCX010000047">
    <property type="protein sequence ID" value="MCJ8355008.1"/>
    <property type="molecule type" value="Genomic_DNA"/>
</dbReference>
<gene>
    <name evidence="6" type="ORF">K1W68_13575</name>
</gene>
<name>A0AAW5ETM0_NOVHA</name>
<comment type="caution">
    <text evidence="6">The sequence shown here is derived from an EMBL/GenBank/DDBJ whole genome shotgun (WGS) entry which is preliminary data.</text>
</comment>
<evidence type="ECO:0000256" key="3">
    <source>
        <dbReference type="ARBA" id="ARBA00022827"/>
    </source>
</evidence>
<organism evidence="6 7">
    <name type="scientific">Novacetimonas hansenii</name>
    <name type="common">Komagataeibacter hansenii</name>
    <dbReference type="NCBI Taxonomy" id="436"/>
    <lineage>
        <taxon>Bacteria</taxon>
        <taxon>Pseudomonadati</taxon>
        <taxon>Pseudomonadota</taxon>
        <taxon>Alphaproteobacteria</taxon>
        <taxon>Acetobacterales</taxon>
        <taxon>Acetobacteraceae</taxon>
        <taxon>Novacetimonas</taxon>
    </lineage>
</organism>